<proteinExistence type="predicted"/>
<dbReference type="RefSeq" id="WP_092607071.1">
    <property type="nucleotide sequence ID" value="NZ_FMYF01000002.1"/>
</dbReference>
<evidence type="ECO:0000313" key="2">
    <source>
        <dbReference type="Proteomes" id="UP000199086"/>
    </source>
</evidence>
<dbReference type="EMBL" id="FMYF01000002">
    <property type="protein sequence ID" value="SDB80234.1"/>
    <property type="molecule type" value="Genomic_DNA"/>
</dbReference>
<dbReference type="InterPro" id="IPR008554">
    <property type="entry name" value="Glutaredoxin-like"/>
</dbReference>
<protein>
    <submittedName>
        <fullName evidence="1">Glutaredoxin-like domain</fullName>
    </submittedName>
</protein>
<dbReference type="Gene3D" id="3.40.30.10">
    <property type="entry name" value="Glutaredoxin"/>
    <property type="match status" value="1"/>
</dbReference>
<sequence length="77" mass="8513">MRVLSRVGCHLCEEALPVVDRVCAERGESYDVADIDADPVLVARYSDLVPVVFVDGVEFATWRVDPAALDAALRRPR</sequence>
<organism evidence="1 2">
    <name type="scientific">Raineyella antarctica</name>
    <dbReference type="NCBI Taxonomy" id="1577474"/>
    <lineage>
        <taxon>Bacteria</taxon>
        <taxon>Bacillati</taxon>
        <taxon>Actinomycetota</taxon>
        <taxon>Actinomycetes</taxon>
        <taxon>Propionibacteriales</taxon>
        <taxon>Propionibacteriaceae</taxon>
        <taxon>Raineyella</taxon>
    </lineage>
</organism>
<dbReference type="Pfam" id="PF05768">
    <property type="entry name" value="Glrx-like"/>
    <property type="match status" value="1"/>
</dbReference>
<gene>
    <name evidence="1" type="ORF">GA0111570_10220</name>
</gene>
<reference evidence="1 2" key="1">
    <citation type="submission" date="2016-06" db="EMBL/GenBank/DDBJ databases">
        <authorList>
            <person name="Olsen C.W."/>
            <person name="Carey S."/>
            <person name="Hinshaw L."/>
            <person name="Karasin A.I."/>
        </authorList>
    </citation>
    <scope>NUCLEOTIDE SEQUENCE [LARGE SCALE GENOMIC DNA]</scope>
    <source>
        <strain evidence="1 2">LZ-22</strain>
    </source>
</reference>
<evidence type="ECO:0000313" key="1">
    <source>
        <dbReference type="EMBL" id="SDB80234.1"/>
    </source>
</evidence>
<dbReference type="SUPFAM" id="SSF52833">
    <property type="entry name" value="Thioredoxin-like"/>
    <property type="match status" value="1"/>
</dbReference>
<dbReference type="Proteomes" id="UP000199086">
    <property type="component" value="Unassembled WGS sequence"/>
</dbReference>
<accession>A0A1G6GE46</accession>
<name>A0A1G6GE46_9ACTN</name>
<dbReference type="InterPro" id="IPR036249">
    <property type="entry name" value="Thioredoxin-like_sf"/>
</dbReference>
<keyword evidence="2" id="KW-1185">Reference proteome</keyword>
<dbReference type="STRING" id="1577474.GA0111570_10220"/>
<dbReference type="AlphaFoldDB" id="A0A1G6GE46"/>